<keyword evidence="1" id="KW-1133">Transmembrane helix</keyword>
<comment type="caution">
    <text evidence="2">The sequence shown here is derived from an EMBL/GenBank/DDBJ whole genome shotgun (WGS) entry which is preliminary data.</text>
</comment>
<dbReference type="Proteomes" id="UP000565521">
    <property type="component" value="Unassembled WGS sequence"/>
</dbReference>
<evidence type="ECO:0000313" key="2">
    <source>
        <dbReference type="EMBL" id="NVO31095.1"/>
    </source>
</evidence>
<gene>
    <name evidence="2" type="ORF">HW554_07740</name>
</gene>
<organism evidence="2 3">
    <name type="scientific">Hymenobacter lapidiphilus</name>
    <dbReference type="NCBI Taxonomy" id="2608003"/>
    <lineage>
        <taxon>Bacteria</taxon>
        <taxon>Pseudomonadati</taxon>
        <taxon>Bacteroidota</taxon>
        <taxon>Cytophagia</taxon>
        <taxon>Cytophagales</taxon>
        <taxon>Hymenobacteraceae</taxon>
        <taxon>Hymenobacter</taxon>
    </lineage>
</organism>
<proteinExistence type="predicted"/>
<keyword evidence="1" id="KW-0472">Membrane</keyword>
<name>A0A7Y7U633_9BACT</name>
<dbReference type="EMBL" id="JABKAU010000011">
    <property type="protein sequence ID" value="NVO31095.1"/>
    <property type="molecule type" value="Genomic_DNA"/>
</dbReference>
<dbReference type="AlphaFoldDB" id="A0A7Y7U633"/>
<accession>A0A7Y7U633</accession>
<evidence type="ECO:0000313" key="3">
    <source>
        <dbReference type="Proteomes" id="UP000565521"/>
    </source>
</evidence>
<sequence length="108" mass="11614">MSNTARSAIRGLVAIAVVLLLGVSAIYFVFFSGPEVERAARNSSNSHRVKIGMNRHQVLSIMGPPKRTEPRLQQAGTTHVYETSALASHEIAVALGPDSLVVAVYHGY</sequence>
<keyword evidence="1" id="KW-0812">Transmembrane</keyword>
<reference evidence="2 3" key="1">
    <citation type="submission" date="2020-05" db="EMBL/GenBank/DDBJ databases">
        <title>Hymenobacter terrestris sp. nov. and Hymenobacter lapidiphilus sp. nov., isolated from regoliths in Antarctica.</title>
        <authorList>
            <person name="Sedlacek I."/>
            <person name="Pantucek R."/>
            <person name="Zeman M."/>
            <person name="Holochova P."/>
            <person name="Kralova S."/>
            <person name="Stankova E."/>
            <person name="Sedo O."/>
            <person name="Micenkova L."/>
            <person name="Svec P."/>
            <person name="Gupta V."/>
            <person name="Sood U."/>
            <person name="Korpole U.S."/>
            <person name="Lal R."/>
        </authorList>
    </citation>
    <scope>NUCLEOTIDE SEQUENCE [LARGE SCALE GENOMIC DNA]</scope>
    <source>
        <strain evidence="2 3">P5342</strain>
    </source>
</reference>
<evidence type="ECO:0000256" key="1">
    <source>
        <dbReference type="SAM" id="Phobius"/>
    </source>
</evidence>
<evidence type="ECO:0008006" key="4">
    <source>
        <dbReference type="Google" id="ProtNLM"/>
    </source>
</evidence>
<keyword evidence="3" id="KW-1185">Reference proteome</keyword>
<feature type="transmembrane region" description="Helical" evidence="1">
    <location>
        <begin position="12"/>
        <end position="31"/>
    </location>
</feature>
<dbReference type="RefSeq" id="WP_176908014.1">
    <property type="nucleotide sequence ID" value="NZ_JABKAU010000011.1"/>
</dbReference>
<protein>
    <recommendedName>
        <fullName evidence="4">Outer membrane protein assembly factor BamE</fullName>
    </recommendedName>
</protein>